<dbReference type="Pfam" id="PF00350">
    <property type="entry name" value="Dynamin_N"/>
    <property type="match status" value="1"/>
</dbReference>
<proteinExistence type="predicted"/>
<dbReference type="CDD" id="cd08771">
    <property type="entry name" value="DLP_1"/>
    <property type="match status" value="1"/>
</dbReference>
<dbReference type="GO" id="GO:0005758">
    <property type="term" value="C:mitochondrial intermembrane space"/>
    <property type="evidence" value="ECO:0007669"/>
    <property type="project" value="EnsemblFungi"/>
</dbReference>
<keyword evidence="4" id="KW-0342">GTP-binding</keyword>
<evidence type="ECO:0000259" key="7">
    <source>
        <dbReference type="PROSITE" id="PS51718"/>
    </source>
</evidence>
<dbReference type="InterPro" id="IPR020850">
    <property type="entry name" value="GED_dom"/>
</dbReference>
<dbReference type="GO" id="GO:0005741">
    <property type="term" value="C:mitochondrial outer membrane"/>
    <property type="evidence" value="ECO:0007669"/>
    <property type="project" value="EnsemblFungi"/>
</dbReference>
<dbReference type="GO" id="GO:0042407">
    <property type="term" value="P:cristae formation"/>
    <property type="evidence" value="ECO:0007669"/>
    <property type="project" value="EnsemblFungi"/>
</dbReference>
<dbReference type="GO" id="GO:1990626">
    <property type="term" value="P:mitochondrial outer membrane fusion"/>
    <property type="evidence" value="ECO:0007669"/>
    <property type="project" value="EnsemblFungi"/>
</dbReference>
<dbReference type="InterPro" id="IPR030381">
    <property type="entry name" value="G_DYNAMIN_dom"/>
</dbReference>
<evidence type="ECO:0000313" key="9">
    <source>
        <dbReference type="Proteomes" id="UP000070444"/>
    </source>
</evidence>
<dbReference type="GO" id="GO:0097753">
    <property type="term" value="P:membrane bending"/>
    <property type="evidence" value="ECO:0007669"/>
    <property type="project" value="EnsemblFungi"/>
</dbReference>
<dbReference type="PROSITE" id="PS51388">
    <property type="entry name" value="GED"/>
    <property type="match status" value="1"/>
</dbReference>
<dbReference type="Pfam" id="PF24550">
    <property type="entry name" value="LIS_MGM1"/>
    <property type="match status" value="1"/>
</dbReference>
<dbReference type="GO" id="GO:0001786">
    <property type="term" value="F:phosphatidylserine binding"/>
    <property type="evidence" value="ECO:0007669"/>
    <property type="project" value="EnsemblFungi"/>
</dbReference>
<dbReference type="SMART" id="SM00053">
    <property type="entry name" value="DYNc"/>
    <property type="match status" value="1"/>
</dbReference>
<dbReference type="PRINTS" id="PR00195">
    <property type="entry name" value="DYNAMIN"/>
</dbReference>
<evidence type="ECO:0000256" key="4">
    <source>
        <dbReference type="ARBA" id="ARBA00023134"/>
    </source>
</evidence>
<feature type="region of interest" description="Disordered" evidence="5">
    <location>
        <begin position="133"/>
        <end position="181"/>
    </location>
</feature>
<dbReference type="InterPro" id="IPR027417">
    <property type="entry name" value="P-loop_NTPase"/>
</dbReference>
<dbReference type="GO" id="GO:0097749">
    <property type="term" value="P:membrane tubulation"/>
    <property type="evidence" value="ECO:0007669"/>
    <property type="project" value="EnsemblFungi"/>
</dbReference>
<evidence type="ECO:0000256" key="5">
    <source>
        <dbReference type="SAM" id="MobiDB-lite"/>
    </source>
</evidence>
<dbReference type="InterPro" id="IPR056495">
    <property type="entry name" value="LIS_MGM1"/>
</dbReference>
<feature type="domain" description="Dynamin-type G" evidence="7">
    <location>
        <begin position="204"/>
        <end position="461"/>
    </location>
</feature>
<dbReference type="InterPro" id="IPR045063">
    <property type="entry name" value="Dynamin_N"/>
</dbReference>
<evidence type="ECO:0000256" key="1">
    <source>
        <dbReference type="ARBA" id="ARBA00011980"/>
    </source>
</evidence>
<keyword evidence="9" id="KW-1185">Reference proteome</keyword>
<dbReference type="GO" id="GO:0005874">
    <property type="term" value="C:microtubule"/>
    <property type="evidence" value="ECO:0007669"/>
    <property type="project" value="TreeGrafter"/>
</dbReference>
<dbReference type="Proteomes" id="UP000070444">
    <property type="component" value="Unassembled WGS sequence"/>
</dbReference>
<dbReference type="STRING" id="796925.A0A137PD03"/>
<dbReference type="InterPro" id="IPR022812">
    <property type="entry name" value="Dynamin"/>
</dbReference>
<dbReference type="PANTHER" id="PTHR11566">
    <property type="entry name" value="DYNAMIN"/>
    <property type="match status" value="1"/>
</dbReference>
<dbReference type="GO" id="GO:0140523">
    <property type="term" value="F:GTPase-dependent fusogenic activity"/>
    <property type="evidence" value="ECO:0007669"/>
    <property type="project" value="EnsemblFungi"/>
</dbReference>
<dbReference type="GO" id="GO:0097002">
    <property type="term" value="C:mitochondrial inner boundary membrane"/>
    <property type="evidence" value="ECO:0007669"/>
    <property type="project" value="EnsemblFungi"/>
</dbReference>
<accession>A0A137PD03</accession>
<gene>
    <name evidence="8" type="ORF">CONCODRAFT_77587</name>
</gene>
<dbReference type="OMA" id="PLKMGYV"/>
<dbReference type="GO" id="GO:0070300">
    <property type="term" value="F:phosphatidic acid binding"/>
    <property type="evidence" value="ECO:0007669"/>
    <property type="project" value="EnsemblFungi"/>
</dbReference>
<protein>
    <recommendedName>
        <fullName evidence="1">dynamin GTPase</fullName>
        <ecNumber evidence="1">3.6.5.5</ecNumber>
    </recommendedName>
</protein>
<dbReference type="GO" id="GO:0015886">
    <property type="term" value="P:heme transport"/>
    <property type="evidence" value="ECO:0007669"/>
    <property type="project" value="EnsemblFungi"/>
</dbReference>
<keyword evidence="2" id="KW-0547">Nucleotide-binding</keyword>
<dbReference type="SUPFAM" id="SSF52540">
    <property type="entry name" value="P-loop containing nucleoside triphosphate hydrolases"/>
    <property type="match status" value="1"/>
</dbReference>
<dbReference type="GO" id="GO:0080025">
    <property type="term" value="F:phosphatidylinositol-3,5-bisphosphate binding"/>
    <property type="evidence" value="ECO:0007669"/>
    <property type="project" value="EnsemblFungi"/>
</dbReference>
<sequence>MLFSSRVLKPIGRTLPITRGLLQTRPNITAYNTINKLKPNINQIQQRNVSYTTIPRLLFSVFRLPISMAAIGAGGAGYVHYKVTTPESYLPDWMINGLHKTGEAFSSIGETGSAIFEEFELLFSSLNSNSGSSSQSSGGYSQNNYYQNQPNSDPNPPPPQAPAYSSSSYSSHDDNGDESNGQFSSLIKKLIEIRTILSSVQHNALNLPSIVVVGSQSSGKSSVLEAIVGKEFLPKGDNMVTRRPIELTLIHSPNLTQEFGVFPQLGPSKITDFNLITSQLTELNLQVSDKECISEEPVQLHIYSPSVPDLTLIDLPGYIQIHTKDQPSDLKPKIRALCRKYLAPPNLILAVCPADVDLANSEALLESRRADPSGQRTLGVVTKLDLVDPALGASILLNHDYPLNLGYVGVICRKNKPSAVSFSRDPLQHPNYQSPDIRVGIQTLQSTLIRVLEQRMLKSLHSVTKAVEYNDRRVTAESYTADTLDNLKRQFQDLSIQLNRAEVQSQLELLFDEKVLDICAQTYWADPQLTALTREAARDLSWLHKLDLSSASLTRSGIGKMSTDRVIENLTQRMDNLTQQPPFCHHEGMSTKLNQFAHDIIQEKYQVTVDQVENTIKPYKYEVDCSQSEWSDAQDRTVGLLKREINMCEAALAKIRQSLGPSQLKSVIQYVSDKAETDKYPSNENIEVIEGQPPIEDTTPTYSPKLINKAKQAIWLRDRVRSLRFRLSMVKGRTCRSSLNKAACPEVYLTMVASKLAYTSVQFIQVELLNEFFFQFPREVDTQLYYGLSREQLVQFAHQNPLIKRQLDLEEKRKALEKALHKLTYLLRELDV</sequence>
<dbReference type="GO" id="GO:0008017">
    <property type="term" value="F:microtubule binding"/>
    <property type="evidence" value="ECO:0007669"/>
    <property type="project" value="TreeGrafter"/>
</dbReference>
<dbReference type="GO" id="GO:0005886">
    <property type="term" value="C:plasma membrane"/>
    <property type="evidence" value="ECO:0007669"/>
    <property type="project" value="TreeGrafter"/>
</dbReference>
<evidence type="ECO:0000256" key="3">
    <source>
        <dbReference type="ARBA" id="ARBA00022801"/>
    </source>
</evidence>
<dbReference type="GO" id="GO:0030061">
    <property type="term" value="C:mitochondrial crista"/>
    <property type="evidence" value="ECO:0007669"/>
    <property type="project" value="EnsemblFungi"/>
</dbReference>
<dbReference type="GO" id="GO:0005525">
    <property type="term" value="F:GTP binding"/>
    <property type="evidence" value="ECO:0007669"/>
    <property type="project" value="UniProtKB-KW"/>
</dbReference>
<evidence type="ECO:0000259" key="6">
    <source>
        <dbReference type="PROSITE" id="PS51388"/>
    </source>
</evidence>
<dbReference type="PROSITE" id="PS51718">
    <property type="entry name" value="G_DYNAMIN_2"/>
    <property type="match status" value="1"/>
</dbReference>
<reference evidence="8 9" key="1">
    <citation type="journal article" date="2015" name="Genome Biol. Evol.">
        <title>Phylogenomic analyses indicate that early fungi evolved digesting cell walls of algal ancestors of land plants.</title>
        <authorList>
            <person name="Chang Y."/>
            <person name="Wang S."/>
            <person name="Sekimoto S."/>
            <person name="Aerts A.L."/>
            <person name="Choi C."/>
            <person name="Clum A."/>
            <person name="LaButti K.M."/>
            <person name="Lindquist E.A."/>
            <person name="Yee Ngan C."/>
            <person name="Ohm R.A."/>
            <person name="Salamov A.A."/>
            <person name="Grigoriev I.V."/>
            <person name="Spatafora J.W."/>
            <person name="Berbee M.L."/>
        </authorList>
    </citation>
    <scope>NUCLEOTIDE SEQUENCE [LARGE SCALE GENOMIC DNA]</scope>
    <source>
        <strain evidence="8 9">NRRL 28638</strain>
    </source>
</reference>
<feature type="domain" description="GED" evidence="6">
    <location>
        <begin position="738"/>
        <end position="831"/>
    </location>
</feature>
<dbReference type="InterPro" id="IPR001401">
    <property type="entry name" value="Dynamin_GTPase"/>
</dbReference>
<dbReference type="Gene3D" id="3.40.50.300">
    <property type="entry name" value="P-loop containing nucleotide triphosphate hydrolases"/>
    <property type="match status" value="1"/>
</dbReference>
<dbReference type="GO" id="GO:0031623">
    <property type="term" value="P:receptor internalization"/>
    <property type="evidence" value="ECO:0007669"/>
    <property type="project" value="TreeGrafter"/>
</dbReference>
<keyword evidence="3" id="KW-0378">Hydrolase</keyword>
<evidence type="ECO:0000256" key="2">
    <source>
        <dbReference type="ARBA" id="ARBA00022741"/>
    </source>
</evidence>
<dbReference type="GO" id="GO:0000001">
    <property type="term" value="P:mitochondrion inheritance"/>
    <property type="evidence" value="ECO:0007669"/>
    <property type="project" value="EnsemblFungi"/>
</dbReference>
<dbReference type="EC" id="3.6.5.5" evidence="1"/>
<organism evidence="8 9">
    <name type="scientific">Conidiobolus coronatus (strain ATCC 28846 / CBS 209.66 / NRRL 28638)</name>
    <name type="common">Delacroixia coronata</name>
    <dbReference type="NCBI Taxonomy" id="796925"/>
    <lineage>
        <taxon>Eukaryota</taxon>
        <taxon>Fungi</taxon>
        <taxon>Fungi incertae sedis</taxon>
        <taxon>Zoopagomycota</taxon>
        <taxon>Entomophthoromycotina</taxon>
        <taxon>Entomophthoromycetes</taxon>
        <taxon>Entomophthorales</taxon>
        <taxon>Ancylistaceae</taxon>
        <taxon>Conidiobolus</taxon>
    </lineage>
</organism>
<dbReference type="AlphaFoldDB" id="A0A137PD03"/>
<name>A0A137PD03_CONC2</name>
<dbReference type="OrthoDB" id="5061070at2759"/>
<feature type="compositionally biased region" description="Low complexity" evidence="5">
    <location>
        <begin position="133"/>
        <end position="152"/>
    </location>
</feature>
<dbReference type="PANTHER" id="PTHR11566:SF212">
    <property type="entry name" value="DYNAMIN"/>
    <property type="match status" value="1"/>
</dbReference>
<dbReference type="EMBL" id="KQ964445">
    <property type="protein sequence ID" value="KXN72852.1"/>
    <property type="molecule type" value="Genomic_DNA"/>
</dbReference>
<dbReference type="GO" id="GO:1901612">
    <property type="term" value="F:cardiolipin binding"/>
    <property type="evidence" value="ECO:0007669"/>
    <property type="project" value="EnsemblFungi"/>
</dbReference>
<dbReference type="GO" id="GO:1990627">
    <property type="term" value="P:mitochondrial inner membrane fusion"/>
    <property type="evidence" value="ECO:0007669"/>
    <property type="project" value="EnsemblFungi"/>
</dbReference>
<evidence type="ECO:0000313" key="8">
    <source>
        <dbReference type="EMBL" id="KXN72852.1"/>
    </source>
</evidence>
<dbReference type="GO" id="GO:0180020">
    <property type="term" value="F:membrane bending activity"/>
    <property type="evidence" value="ECO:0007669"/>
    <property type="project" value="EnsemblFungi"/>
</dbReference>